<evidence type="ECO:0000313" key="2">
    <source>
        <dbReference type="Proteomes" id="UP000176998"/>
    </source>
</evidence>
<dbReference type="GeneID" id="34566005"/>
<reference evidence="1 2" key="1">
    <citation type="submission" date="2016-09" db="EMBL/GenBank/DDBJ databases">
        <authorList>
            <person name="Capua I."/>
            <person name="De Benedictis P."/>
            <person name="Joannis T."/>
            <person name="Lombin L.H."/>
            <person name="Cattoli G."/>
        </authorList>
    </citation>
    <scope>NUCLEOTIDE SEQUENCE [LARGE SCALE GENOMIC DNA]</scope>
    <source>
        <strain evidence="1 2">IMI 309357</strain>
    </source>
</reference>
<dbReference type="EMBL" id="MJBS01000169">
    <property type="protein sequence ID" value="OHE91803.1"/>
    <property type="molecule type" value="Genomic_DNA"/>
</dbReference>
<organism evidence="1 2">
    <name type="scientific">Colletotrichum orchidophilum</name>
    <dbReference type="NCBI Taxonomy" id="1209926"/>
    <lineage>
        <taxon>Eukaryota</taxon>
        <taxon>Fungi</taxon>
        <taxon>Dikarya</taxon>
        <taxon>Ascomycota</taxon>
        <taxon>Pezizomycotina</taxon>
        <taxon>Sordariomycetes</taxon>
        <taxon>Hypocreomycetidae</taxon>
        <taxon>Glomerellales</taxon>
        <taxon>Glomerellaceae</taxon>
        <taxon>Colletotrichum</taxon>
    </lineage>
</organism>
<keyword evidence="2" id="KW-1185">Reference proteome</keyword>
<protein>
    <submittedName>
        <fullName evidence="1">Uncharacterized protein</fullName>
    </submittedName>
</protein>
<comment type="caution">
    <text evidence="1">The sequence shown here is derived from an EMBL/GenBank/DDBJ whole genome shotgun (WGS) entry which is preliminary data.</text>
</comment>
<dbReference type="AlphaFoldDB" id="A0A1G4ARU1"/>
<sequence length="90" mass="10057">MMKRDVELFLMRIHELRFRSREACNSAEEVKSVMAARHLVLVSRWMGGLSLLTRRGGGSTSRVSDILPDETAIVNSADATYLLNTIPPNP</sequence>
<accession>A0A1G4ARU1</accession>
<gene>
    <name evidence="1" type="ORF">CORC01_12877</name>
</gene>
<name>A0A1G4ARU1_9PEZI</name>
<proteinExistence type="predicted"/>
<evidence type="ECO:0000313" key="1">
    <source>
        <dbReference type="EMBL" id="OHE91803.1"/>
    </source>
</evidence>
<dbReference type="RefSeq" id="XP_022468975.1">
    <property type="nucleotide sequence ID" value="XM_022624495.1"/>
</dbReference>
<dbReference type="Proteomes" id="UP000176998">
    <property type="component" value="Unassembled WGS sequence"/>
</dbReference>